<dbReference type="GO" id="GO:0004729">
    <property type="term" value="F:oxygen-dependent protoporphyrinogen oxidase activity"/>
    <property type="evidence" value="ECO:0007669"/>
    <property type="project" value="UniProtKB-UniRule"/>
</dbReference>
<dbReference type="Pfam" id="PF01593">
    <property type="entry name" value="Amino_oxidase"/>
    <property type="match status" value="1"/>
</dbReference>
<evidence type="ECO:0000259" key="13">
    <source>
        <dbReference type="Pfam" id="PF01593"/>
    </source>
</evidence>
<dbReference type="SUPFAM" id="SSF51905">
    <property type="entry name" value="FAD/NAD(P)-binding domain"/>
    <property type="match status" value="1"/>
</dbReference>
<dbReference type="PANTHER" id="PTHR42923">
    <property type="entry name" value="PROTOPORPHYRINOGEN OXIDASE"/>
    <property type="match status" value="1"/>
</dbReference>
<dbReference type="InterPro" id="IPR036188">
    <property type="entry name" value="FAD/NAD-bd_sf"/>
</dbReference>
<evidence type="ECO:0000313" key="15">
    <source>
        <dbReference type="Proteomes" id="UP000238362"/>
    </source>
</evidence>
<dbReference type="GO" id="GO:0006783">
    <property type="term" value="P:heme biosynthetic process"/>
    <property type="evidence" value="ECO:0007669"/>
    <property type="project" value="UniProtKB-UniRule"/>
</dbReference>
<comment type="function">
    <text evidence="3 12">Involved in coproporphyrin-dependent heme b biosynthesis. Catalyzes the oxidation of coproporphyrinogen III to coproporphyrin III.</text>
</comment>
<dbReference type="EMBL" id="PVNH01000001">
    <property type="protein sequence ID" value="PRX51318.1"/>
    <property type="molecule type" value="Genomic_DNA"/>
</dbReference>
<dbReference type="EC" id="1.3.3.15" evidence="6 12"/>
<evidence type="ECO:0000256" key="7">
    <source>
        <dbReference type="ARBA" id="ARBA00019046"/>
    </source>
</evidence>
<evidence type="ECO:0000256" key="6">
    <source>
        <dbReference type="ARBA" id="ARBA00012402"/>
    </source>
</evidence>
<dbReference type="InterPro" id="IPR050464">
    <property type="entry name" value="Zeta_carotene_desat/Oxidored"/>
</dbReference>
<dbReference type="InterPro" id="IPR004572">
    <property type="entry name" value="Protoporphyrinogen_oxidase"/>
</dbReference>
<dbReference type="InterPro" id="IPR002937">
    <property type="entry name" value="Amino_oxidase"/>
</dbReference>
<evidence type="ECO:0000256" key="12">
    <source>
        <dbReference type="RuleBase" id="RU364052"/>
    </source>
</evidence>
<comment type="similarity">
    <text evidence="5 12">Belongs to the protoporphyrinogen/coproporphyrinogen oxidase family. Coproporphyrinogen III oxidase subfamily.</text>
</comment>
<organism evidence="14 15">
    <name type="scientific">Prauserella shujinwangii</name>
    <dbReference type="NCBI Taxonomy" id="1453103"/>
    <lineage>
        <taxon>Bacteria</taxon>
        <taxon>Bacillati</taxon>
        <taxon>Actinomycetota</taxon>
        <taxon>Actinomycetes</taxon>
        <taxon>Pseudonocardiales</taxon>
        <taxon>Pseudonocardiaceae</taxon>
        <taxon>Prauserella</taxon>
    </lineage>
</organism>
<proteinExistence type="inferred from homology"/>
<dbReference type="Proteomes" id="UP000238362">
    <property type="component" value="Unassembled WGS sequence"/>
</dbReference>
<gene>
    <name evidence="14" type="ORF">B0I33_101471</name>
</gene>
<evidence type="ECO:0000256" key="4">
    <source>
        <dbReference type="ARBA" id="ARBA00004744"/>
    </source>
</evidence>
<comment type="caution">
    <text evidence="14">The sequence shown here is derived from an EMBL/GenBank/DDBJ whole genome shotgun (WGS) entry which is preliminary data.</text>
</comment>
<dbReference type="NCBIfam" id="TIGR00562">
    <property type="entry name" value="proto_IX_ox"/>
    <property type="match status" value="1"/>
</dbReference>
<feature type="domain" description="Amine oxidase" evidence="13">
    <location>
        <begin position="13"/>
        <end position="467"/>
    </location>
</feature>
<evidence type="ECO:0000256" key="8">
    <source>
        <dbReference type="ARBA" id="ARBA00022630"/>
    </source>
</evidence>
<dbReference type="UniPathway" id="UPA00252"/>
<dbReference type="PANTHER" id="PTHR42923:SF3">
    <property type="entry name" value="PROTOPORPHYRINOGEN OXIDASE"/>
    <property type="match status" value="1"/>
</dbReference>
<evidence type="ECO:0000256" key="1">
    <source>
        <dbReference type="ARBA" id="ARBA00001755"/>
    </source>
</evidence>
<comment type="cofactor">
    <cofactor evidence="2 12">
        <name>FAD</name>
        <dbReference type="ChEBI" id="CHEBI:57692"/>
    </cofactor>
</comment>
<accession>A0A2T0M3J8</accession>
<evidence type="ECO:0000313" key="14">
    <source>
        <dbReference type="EMBL" id="PRX51318.1"/>
    </source>
</evidence>
<sequence length="470" mass="46650">MTPARVAVVGGGISGLAAAYRLRRLLGDAAAITVFEQGSRLGGKLRTVELAGRPFDVGAEAFLARRPEAVALATELGLAGQLTHPTAARATMRAGGRTSALPPRTLMGVPADPGAVADVLSEEGARAVAAEPGLPRPALPDGDVALGALLRERFGDELVDRLVDPLLGGVYAGGADGLGLRATLPGLAAAVDSGAGSLTAAAAAQLPGTPAREPVFATLTGGLGSLVDALDKHAAADVRLGTTVRALDRVPGGGWRLTAGAAAPGHAPAEAETEADAVVLAVPAPAAARLLGGVAPGAAAALAEMELASMAVVALALPPGTALPDASGVLIAAGERHRDGTPFTAKAFTFSARKWAHVAPDGAPPLIRGSVGRFGETAPLRATDDELVRLVRADLAELTGVSAEPVATLVTRWGGGLPQYAPGHAERVARAERAVAAVPGLAIAGAALHGVGIPACIATADAAARRVVGR</sequence>
<comment type="catalytic activity">
    <reaction evidence="1">
        <text>coproporphyrinogen III + 3 O2 = coproporphyrin III + 3 H2O2</text>
        <dbReference type="Rhea" id="RHEA:43436"/>
        <dbReference type="ChEBI" id="CHEBI:15379"/>
        <dbReference type="ChEBI" id="CHEBI:16240"/>
        <dbReference type="ChEBI" id="CHEBI:57309"/>
        <dbReference type="ChEBI" id="CHEBI:131725"/>
        <dbReference type="EC" id="1.3.3.15"/>
    </reaction>
    <physiologicalReaction direction="left-to-right" evidence="1">
        <dbReference type="Rhea" id="RHEA:43437"/>
    </physiologicalReaction>
</comment>
<dbReference type="AlphaFoldDB" id="A0A2T0M3J8"/>
<keyword evidence="12" id="KW-0963">Cytoplasm</keyword>
<evidence type="ECO:0000256" key="5">
    <source>
        <dbReference type="ARBA" id="ARBA00008310"/>
    </source>
</evidence>
<dbReference type="Gene3D" id="1.10.3110.10">
    <property type="entry name" value="protoporphyrinogen ix oxidase, domain 3"/>
    <property type="match status" value="1"/>
</dbReference>
<comment type="pathway">
    <text evidence="4 12">Porphyrin-containing compound metabolism; protoheme biosynthesis.</text>
</comment>
<dbReference type="Gene3D" id="3.90.660.20">
    <property type="entry name" value="Protoporphyrinogen oxidase, mitochondrial, domain 2"/>
    <property type="match status" value="1"/>
</dbReference>
<dbReference type="OrthoDB" id="4496419at2"/>
<evidence type="ECO:0000256" key="11">
    <source>
        <dbReference type="ARBA" id="ARBA00023133"/>
    </source>
</evidence>
<keyword evidence="11 12" id="KW-0350">Heme biosynthesis</keyword>
<evidence type="ECO:0000256" key="10">
    <source>
        <dbReference type="ARBA" id="ARBA00023002"/>
    </source>
</evidence>
<keyword evidence="9 12" id="KW-0274">FAD</keyword>
<evidence type="ECO:0000256" key="9">
    <source>
        <dbReference type="ARBA" id="ARBA00022827"/>
    </source>
</evidence>
<dbReference type="SUPFAM" id="SSF54373">
    <property type="entry name" value="FAD-linked reductases, C-terminal domain"/>
    <property type="match status" value="1"/>
</dbReference>
<evidence type="ECO:0000256" key="2">
    <source>
        <dbReference type="ARBA" id="ARBA00001974"/>
    </source>
</evidence>
<name>A0A2T0M3J8_9PSEU</name>
<protein>
    <recommendedName>
        <fullName evidence="7 12">Coproporphyrinogen III oxidase</fullName>
        <ecNumber evidence="6 12">1.3.3.15</ecNumber>
    </recommendedName>
</protein>
<keyword evidence="15" id="KW-1185">Reference proteome</keyword>
<dbReference type="GO" id="GO:0005737">
    <property type="term" value="C:cytoplasm"/>
    <property type="evidence" value="ECO:0007669"/>
    <property type="project" value="UniProtKB-SubCell"/>
</dbReference>
<keyword evidence="10 12" id="KW-0560">Oxidoreductase</keyword>
<keyword evidence="8 12" id="KW-0285">Flavoprotein</keyword>
<comment type="subcellular location">
    <subcellularLocation>
        <location evidence="12">Cytoplasm</location>
    </subcellularLocation>
</comment>
<evidence type="ECO:0000256" key="3">
    <source>
        <dbReference type="ARBA" id="ARBA00002185"/>
    </source>
</evidence>
<dbReference type="Gene3D" id="3.50.50.60">
    <property type="entry name" value="FAD/NAD(P)-binding domain"/>
    <property type="match status" value="1"/>
</dbReference>
<reference evidence="14 15" key="1">
    <citation type="submission" date="2018-03" db="EMBL/GenBank/DDBJ databases">
        <title>Genomic Encyclopedia of Type Strains, Phase III (KMG-III): the genomes of soil and plant-associated and newly described type strains.</title>
        <authorList>
            <person name="Whitman W."/>
        </authorList>
    </citation>
    <scope>NUCLEOTIDE SEQUENCE [LARGE SCALE GENOMIC DNA]</scope>
    <source>
        <strain evidence="14 15">CGMCC 4.7125</strain>
    </source>
</reference>